<proteinExistence type="predicted"/>
<keyword evidence="2" id="KW-1185">Reference proteome</keyword>
<dbReference type="Gene3D" id="3.30.70.120">
    <property type="match status" value="1"/>
</dbReference>
<protein>
    <recommendedName>
        <fullName evidence="3">Protein from nitrogen regulatory protein P-II</fullName>
    </recommendedName>
</protein>
<organism evidence="1 2">
    <name type="scientific">Limnochorda pilosa</name>
    <dbReference type="NCBI Taxonomy" id="1555112"/>
    <lineage>
        <taxon>Bacteria</taxon>
        <taxon>Bacillati</taxon>
        <taxon>Bacillota</taxon>
        <taxon>Limnochordia</taxon>
        <taxon>Limnochordales</taxon>
        <taxon>Limnochordaceae</taxon>
        <taxon>Limnochorda</taxon>
    </lineage>
</organism>
<dbReference type="RefSeq" id="WP_068140053.1">
    <property type="nucleotide sequence ID" value="NZ_AP014924.1"/>
</dbReference>
<dbReference type="EMBL" id="AP014924">
    <property type="protein sequence ID" value="BAS28950.1"/>
    <property type="molecule type" value="Genomic_DNA"/>
</dbReference>
<sequence length="106" mass="11589">MKLILAVVEDENASPLMDSLVEQGFQTTKLASTGGFLLRGNTTLLIGVDDDRVEPVLTTIQRICARQKRLLPQPSPELPNSVSMPIEIESGGATVFVLHVDRFIKT</sequence>
<dbReference type="Proteomes" id="UP000065807">
    <property type="component" value="Chromosome"/>
</dbReference>
<name>A0A0K2SPA0_LIMPI</name>
<dbReference type="PANTHER" id="PTHR38456">
    <property type="entry name" value="CYCLIC DI-AMP RECEPTOR A"/>
    <property type="match status" value="1"/>
</dbReference>
<reference evidence="2" key="2">
    <citation type="journal article" date="2016" name="Int. J. Syst. Evol. Microbiol.">
        <title>Complete genome sequence and cell structure of Limnochorda pilosa, a Gram-negative spore-former within the phylum Firmicutes.</title>
        <authorList>
            <person name="Watanabe M."/>
            <person name="Kojima H."/>
            <person name="Fukui M."/>
        </authorList>
    </citation>
    <scope>NUCLEOTIDE SEQUENCE [LARGE SCALE GENOMIC DNA]</scope>
    <source>
        <strain evidence="2">HC45</strain>
    </source>
</reference>
<evidence type="ECO:0000313" key="1">
    <source>
        <dbReference type="EMBL" id="BAS28950.1"/>
    </source>
</evidence>
<dbReference type="InterPro" id="IPR015867">
    <property type="entry name" value="N-reg_PII/ATP_PRibTrfase_C"/>
</dbReference>
<dbReference type="KEGG" id="lpil:LIP_3122"/>
<dbReference type="InterPro" id="IPR010375">
    <property type="entry name" value="CdAMP_rec"/>
</dbReference>
<dbReference type="OrthoDB" id="9794275at2"/>
<dbReference type="SUPFAM" id="SSF54913">
    <property type="entry name" value="GlnB-like"/>
    <property type="match status" value="1"/>
</dbReference>
<dbReference type="STRING" id="1555112.LIP_3122"/>
<dbReference type="Pfam" id="PF06153">
    <property type="entry name" value="CdAMP_rec"/>
    <property type="match status" value="1"/>
</dbReference>
<dbReference type="AlphaFoldDB" id="A0A0K2SPA0"/>
<evidence type="ECO:0000313" key="2">
    <source>
        <dbReference type="Proteomes" id="UP000065807"/>
    </source>
</evidence>
<gene>
    <name evidence="1" type="ORF">LIP_3122</name>
</gene>
<dbReference type="PANTHER" id="PTHR38456:SF1">
    <property type="entry name" value="CYCLIC DI-AMP RECEPTOR A"/>
    <property type="match status" value="1"/>
</dbReference>
<evidence type="ECO:0008006" key="3">
    <source>
        <dbReference type="Google" id="ProtNLM"/>
    </source>
</evidence>
<accession>A0A0K2SPA0</accession>
<dbReference type="InterPro" id="IPR011322">
    <property type="entry name" value="N-reg_PII-like_a/b"/>
</dbReference>
<reference evidence="2" key="1">
    <citation type="submission" date="2015-07" db="EMBL/GenBank/DDBJ databases">
        <title>Complete genome sequence and phylogenetic analysis of Limnochorda pilosa.</title>
        <authorList>
            <person name="Watanabe M."/>
            <person name="Kojima H."/>
            <person name="Fukui M."/>
        </authorList>
    </citation>
    <scope>NUCLEOTIDE SEQUENCE [LARGE SCALE GENOMIC DNA]</scope>
    <source>
        <strain evidence="2">HC45</strain>
    </source>
</reference>